<accession>A0AB33EJE3</accession>
<organism evidence="3 4">
    <name type="scientific">Pseudomonas frederiksbergensis</name>
    <dbReference type="NCBI Taxonomy" id="104087"/>
    <lineage>
        <taxon>Bacteria</taxon>
        <taxon>Pseudomonadati</taxon>
        <taxon>Pseudomonadota</taxon>
        <taxon>Gammaproteobacteria</taxon>
        <taxon>Pseudomonadales</taxon>
        <taxon>Pseudomonadaceae</taxon>
        <taxon>Pseudomonas</taxon>
    </lineage>
</organism>
<dbReference type="GO" id="GO:0043743">
    <property type="term" value="F:LPPG:FO 2-phospho-L-lactate transferase activity"/>
    <property type="evidence" value="ECO:0007669"/>
    <property type="project" value="InterPro"/>
</dbReference>
<dbReference type="Proteomes" id="UP000218385">
    <property type="component" value="Chromosome"/>
</dbReference>
<dbReference type="PANTHER" id="PTHR43007:SF1">
    <property type="entry name" value="2-PHOSPHO-L-LACTATE TRANSFERASE"/>
    <property type="match status" value="1"/>
</dbReference>
<evidence type="ECO:0000313" key="3">
    <source>
        <dbReference type="EMBL" id="ATE80583.1"/>
    </source>
</evidence>
<dbReference type="GO" id="GO:0000287">
    <property type="term" value="F:magnesium ion binding"/>
    <property type="evidence" value="ECO:0007669"/>
    <property type="project" value="InterPro"/>
</dbReference>
<gene>
    <name evidence="3" type="ORF">CNN82_18020</name>
</gene>
<reference evidence="3 4" key="1">
    <citation type="submission" date="2017-09" db="EMBL/GenBank/DDBJ databases">
        <title>Complete Genome sequence of Lysobacter capsici KNU-15.</title>
        <authorList>
            <person name="Kim M.-C."/>
            <person name="Yi H."/>
            <person name="Lee D.-W."/>
            <person name="Shin J.-H."/>
        </authorList>
    </citation>
    <scope>NUCLEOTIDE SEQUENCE [LARGE SCALE GENOMIC DNA]</scope>
    <source>
        <strain evidence="3 4">KNU-15</strain>
    </source>
</reference>
<keyword evidence="2" id="KW-0460">Magnesium</keyword>
<evidence type="ECO:0000256" key="1">
    <source>
        <dbReference type="ARBA" id="ARBA00022679"/>
    </source>
</evidence>
<name>A0AB33EJE3_9PSED</name>
<dbReference type="HAMAP" id="MF_01257">
    <property type="entry name" value="CofD"/>
    <property type="match status" value="1"/>
</dbReference>
<keyword evidence="1 3" id="KW-0808">Transferase</keyword>
<sequence>MAPKYIALSGGVGGAKLAVGLARELSPDQLLIVANTGDDFEHLGLRVCPDLDSITYALAGCENRTQGWGIEGESWNFMDALAQLNGETWFALGDRDLATHVMRSLKLRAGASLTQVTQALTRALGIKHHVVPMSDDPVSTLVETDSGTLNFQDYFVRLRCAPPVTSFSFAGAQQAAIQADLRAALTSPELRAVILCPSNPFVSIGPILELSGMRELLAQSSVPVVAVSPFIDGKAIKGPAAKMMQELGMPVTNTALAEHYRGTVTAWVIDHHDRDQAQNIRDLGFGCRAVPTLMNDDKDRTLLAKSVVEYCDELIH</sequence>
<dbReference type="Gene3D" id="1.10.8.240">
    <property type="entry name" value="CofD-like domain"/>
    <property type="match status" value="1"/>
</dbReference>
<protein>
    <submittedName>
        <fullName evidence="3">2-phospho-L-lactate transferase</fullName>
    </submittedName>
</protein>
<dbReference type="InterPro" id="IPR010115">
    <property type="entry name" value="FbiA/CofD"/>
</dbReference>
<dbReference type="NCBIfam" id="TIGR01819">
    <property type="entry name" value="F420_cofD"/>
    <property type="match status" value="1"/>
</dbReference>
<dbReference type="InterPro" id="IPR002882">
    <property type="entry name" value="CofD"/>
</dbReference>
<dbReference type="CDD" id="cd07186">
    <property type="entry name" value="CofD_like"/>
    <property type="match status" value="1"/>
</dbReference>
<dbReference type="SUPFAM" id="SSF142338">
    <property type="entry name" value="CofD-like"/>
    <property type="match status" value="1"/>
</dbReference>
<dbReference type="AlphaFoldDB" id="A0AB33EJE3"/>
<dbReference type="InterPro" id="IPR038136">
    <property type="entry name" value="CofD-like_dom_sf"/>
</dbReference>
<evidence type="ECO:0000313" key="4">
    <source>
        <dbReference type="Proteomes" id="UP000218385"/>
    </source>
</evidence>
<dbReference type="PANTHER" id="PTHR43007">
    <property type="entry name" value="2-PHOSPHO-L-LACTATE TRANSFERASE"/>
    <property type="match status" value="1"/>
</dbReference>
<evidence type="ECO:0000256" key="2">
    <source>
        <dbReference type="ARBA" id="ARBA00022842"/>
    </source>
</evidence>
<dbReference type="Gene3D" id="3.40.50.10680">
    <property type="entry name" value="CofD-like domains"/>
    <property type="match status" value="1"/>
</dbReference>
<proteinExistence type="inferred from homology"/>
<dbReference type="Pfam" id="PF01933">
    <property type="entry name" value="CofD"/>
    <property type="match status" value="1"/>
</dbReference>
<dbReference type="EMBL" id="CP023466">
    <property type="protein sequence ID" value="ATE80583.1"/>
    <property type="molecule type" value="Genomic_DNA"/>
</dbReference>